<dbReference type="GO" id="GO:0003777">
    <property type="term" value="F:microtubule motor activity"/>
    <property type="evidence" value="ECO:0007669"/>
    <property type="project" value="InterPro"/>
</dbReference>
<evidence type="ECO:0000313" key="11">
    <source>
        <dbReference type="Proteomes" id="UP000283210"/>
    </source>
</evidence>
<feature type="compositionally biased region" description="Low complexity" evidence="7">
    <location>
        <begin position="2092"/>
        <end position="2103"/>
    </location>
</feature>
<evidence type="ECO:0000313" key="10">
    <source>
        <dbReference type="EMBL" id="RVE57520.1"/>
    </source>
</evidence>
<feature type="region of interest" description="Disordered" evidence="7">
    <location>
        <begin position="1319"/>
        <end position="1430"/>
    </location>
</feature>
<keyword evidence="2 5" id="KW-0067">ATP-binding</keyword>
<gene>
    <name evidence="10" type="ORF">OJAV_G00216770</name>
</gene>
<feature type="region of interest" description="Disordered" evidence="7">
    <location>
        <begin position="2289"/>
        <end position="2315"/>
    </location>
</feature>
<feature type="region of interest" description="Disordered" evidence="7">
    <location>
        <begin position="2082"/>
        <end position="2126"/>
    </location>
</feature>
<evidence type="ECO:0000256" key="5">
    <source>
        <dbReference type="PROSITE-ProRule" id="PRU00283"/>
    </source>
</evidence>
<dbReference type="InterPro" id="IPR019821">
    <property type="entry name" value="Kinesin_motor_CS"/>
</dbReference>
<feature type="region of interest" description="Disordered" evidence="7">
    <location>
        <begin position="2639"/>
        <end position="2697"/>
    </location>
</feature>
<feature type="domain" description="Kinesin motor" evidence="8">
    <location>
        <begin position="3"/>
        <end position="387"/>
    </location>
</feature>
<dbReference type="GO" id="GO:0005524">
    <property type="term" value="F:ATP binding"/>
    <property type="evidence" value="ECO:0007669"/>
    <property type="project" value="UniProtKB-UniRule"/>
</dbReference>
<evidence type="ECO:0000256" key="2">
    <source>
        <dbReference type="ARBA" id="ARBA00022840"/>
    </source>
</evidence>
<feature type="region of interest" description="Disordered" evidence="7">
    <location>
        <begin position="2182"/>
        <end position="2241"/>
    </location>
</feature>
<dbReference type="PANTHER" id="PTHR47117:SF1">
    <property type="entry name" value="STAR-RELATED LIPID TRANSFER PROTEIN 9"/>
    <property type="match status" value="1"/>
</dbReference>
<feature type="compositionally biased region" description="Polar residues" evidence="7">
    <location>
        <begin position="1081"/>
        <end position="1097"/>
    </location>
</feature>
<feature type="compositionally biased region" description="Polar residues" evidence="7">
    <location>
        <begin position="2183"/>
        <end position="2200"/>
    </location>
</feature>
<feature type="region of interest" description="Disordered" evidence="7">
    <location>
        <begin position="2564"/>
        <end position="2610"/>
    </location>
</feature>
<keyword evidence="11" id="KW-1185">Reference proteome</keyword>
<dbReference type="InterPro" id="IPR008984">
    <property type="entry name" value="SMAD_FHA_dom_sf"/>
</dbReference>
<dbReference type="EMBL" id="CM012458">
    <property type="protein sequence ID" value="RVE57520.1"/>
    <property type="molecule type" value="Genomic_DNA"/>
</dbReference>
<dbReference type="Pfam" id="PF01852">
    <property type="entry name" value="START"/>
    <property type="match status" value="1"/>
</dbReference>
<feature type="compositionally biased region" description="Basic and acidic residues" evidence="7">
    <location>
        <begin position="1393"/>
        <end position="1408"/>
    </location>
</feature>
<feature type="compositionally biased region" description="Basic and acidic residues" evidence="7">
    <location>
        <begin position="2226"/>
        <end position="2235"/>
    </location>
</feature>
<dbReference type="GO" id="GO:0008289">
    <property type="term" value="F:lipid binding"/>
    <property type="evidence" value="ECO:0007669"/>
    <property type="project" value="InterPro"/>
</dbReference>
<evidence type="ECO:0008006" key="12">
    <source>
        <dbReference type="Google" id="ProtNLM"/>
    </source>
</evidence>
<feature type="region of interest" description="Disordered" evidence="7">
    <location>
        <begin position="1730"/>
        <end position="1759"/>
    </location>
</feature>
<evidence type="ECO:0000256" key="4">
    <source>
        <dbReference type="ARBA" id="ARBA00023175"/>
    </source>
</evidence>
<feature type="compositionally biased region" description="Basic and acidic residues" evidence="7">
    <location>
        <begin position="2588"/>
        <end position="2602"/>
    </location>
</feature>
<reference evidence="10 11" key="1">
    <citation type="submission" date="2018-11" db="EMBL/GenBank/DDBJ databases">
        <authorList>
            <person name="Lopez-Roques C."/>
            <person name="Donnadieu C."/>
            <person name="Bouchez O."/>
            <person name="Klopp C."/>
            <person name="Cabau C."/>
            <person name="Zahm M."/>
        </authorList>
    </citation>
    <scope>NUCLEOTIDE SEQUENCE [LARGE SCALE GENOMIC DNA]</scope>
    <source>
        <strain evidence="10">RS831</strain>
        <tissue evidence="10">Whole body</tissue>
    </source>
</reference>
<feature type="binding site" evidence="5">
    <location>
        <begin position="103"/>
        <end position="110"/>
    </location>
    <ligand>
        <name>ATP</name>
        <dbReference type="ChEBI" id="CHEBI:30616"/>
    </ligand>
</feature>
<dbReference type="GO" id="GO:0008017">
    <property type="term" value="F:microtubule binding"/>
    <property type="evidence" value="ECO:0007669"/>
    <property type="project" value="InterPro"/>
</dbReference>
<accession>A0A3S2TX86</accession>
<feature type="compositionally biased region" description="Basic and acidic residues" evidence="7">
    <location>
        <begin position="2639"/>
        <end position="2662"/>
    </location>
</feature>
<feature type="compositionally biased region" description="Polar residues" evidence="7">
    <location>
        <begin position="1611"/>
        <end position="1645"/>
    </location>
</feature>
<dbReference type="SUPFAM" id="SSF52540">
    <property type="entry name" value="P-loop containing nucleoside triphosphate hydrolases"/>
    <property type="match status" value="1"/>
</dbReference>
<organism evidence="10 11">
    <name type="scientific">Oryzias javanicus</name>
    <name type="common">Javanese ricefish</name>
    <name type="synonym">Aplocheilus javanicus</name>
    <dbReference type="NCBI Taxonomy" id="123683"/>
    <lineage>
        <taxon>Eukaryota</taxon>
        <taxon>Metazoa</taxon>
        <taxon>Chordata</taxon>
        <taxon>Craniata</taxon>
        <taxon>Vertebrata</taxon>
        <taxon>Euteleostomi</taxon>
        <taxon>Actinopterygii</taxon>
        <taxon>Neopterygii</taxon>
        <taxon>Teleostei</taxon>
        <taxon>Neoteleostei</taxon>
        <taxon>Acanthomorphata</taxon>
        <taxon>Ovalentaria</taxon>
        <taxon>Atherinomorphae</taxon>
        <taxon>Beloniformes</taxon>
        <taxon>Adrianichthyidae</taxon>
        <taxon>Oryziinae</taxon>
        <taxon>Oryzias</taxon>
    </lineage>
</organism>
<dbReference type="Gene3D" id="2.60.200.20">
    <property type="match status" value="1"/>
</dbReference>
<feature type="region of interest" description="Disordered" evidence="7">
    <location>
        <begin position="859"/>
        <end position="897"/>
    </location>
</feature>
<keyword evidence="4 5" id="KW-0505">Motor protein</keyword>
<dbReference type="SUPFAM" id="SSF49879">
    <property type="entry name" value="SMAD/FHA domain"/>
    <property type="match status" value="1"/>
</dbReference>
<feature type="region of interest" description="Disordered" evidence="7">
    <location>
        <begin position="1569"/>
        <end position="1645"/>
    </location>
</feature>
<dbReference type="FunFam" id="3.40.850.10:FF:000021">
    <property type="entry name" value="kinesin-like protein KIF16B isoform X1"/>
    <property type="match status" value="1"/>
</dbReference>
<feature type="compositionally biased region" description="Polar residues" evidence="7">
    <location>
        <begin position="1582"/>
        <end position="1592"/>
    </location>
</feature>
<evidence type="ECO:0000256" key="1">
    <source>
        <dbReference type="ARBA" id="ARBA00022741"/>
    </source>
</evidence>
<feature type="compositionally biased region" description="Basic and acidic residues" evidence="7">
    <location>
        <begin position="1735"/>
        <end position="1746"/>
    </location>
</feature>
<name>A0A3S2TX86_ORYJA</name>
<dbReference type="InterPro" id="IPR023393">
    <property type="entry name" value="START-like_dom_sf"/>
</dbReference>
<protein>
    <recommendedName>
        <fullName evidence="12">Kinesin motor domain-containing protein</fullName>
    </recommendedName>
</protein>
<feature type="domain" description="START" evidence="9">
    <location>
        <begin position="2838"/>
        <end position="2972"/>
    </location>
</feature>
<dbReference type="GO" id="GO:0007018">
    <property type="term" value="P:microtubule-based movement"/>
    <property type="evidence" value="ECO:0007669"/>
    <property type="project" value="InterPro"/>
</dbReference>
<dbReference type="InterPro" id="IPR027417">
    <property type="entry name" value="P-loop_NTPase"/>
</dbReference>
<feature type="compositionally biased region" description="Polar residues" evidence="7">
    <location>
        <begin position="1372"/>
        <end position="1389"/>
    </location>
</feature>
<reference evidence="10 11" key="2">
    <citation type="submission" date="2019-01" db="EMBL/GenBank/DDBJ databases">
        <title>A chromosome length genome reference of the Java medaka (oryzias javanicus).</title>
        <authorList>
            <person name="Herpin A."/>
            <person name="Takehana Y."/>
            <person name="Naruse K."/>
            <person name="Ansai S."/>
            <person name="Kawaguchi M."/>
        </authorList>
    </citation>
    <scope>NUCLEOTIDE SEQUENCE [LARGE SCALE GENOMIC DNA]</scope>
    <source>
        <strain evidence="10">RS831</strain>
        <tissue evidence="10">Whole body</tissue>
    </source>
</reference>
<evidence type="ECO:0000259" key="9">
    <source>
        <dbReference type="PROSITE" id="PS50848"/>
    </source>
</evidence>
<dbReference type="PROSITE" id="PS50848">
    <property type="entry name" value="START"/>
    <property type="match status" value="1"/>
</dbReference>
<dbReference type="Gene3D" id="3.40.850.10">
    <property type="entry name" value="Kinesin motor domain"/>
    <property type="match status" value="1"/>
</dbReference>
<feature type="compositionally biased region" description="Low complexity" evidence="7">
    <location>
        <begin position="301"/>
        <end position="321"/>
    </location>
</feature>
<feature type="region of interest" description="Disordered" evidence="7">
    <location>
        <begin position="301"/>
        <end position="328"/>
    </location>
</feature>
<dbReference type="Pfam" id="PF00225">
    <property type="entry name" value="Kinesin"/>
    <property type="match status" value="1"/>
</dbReference>
<dbReference type="InterPro" id="IPR001752">
    <property type="entry name" value="Kinesin_motor_dom"/>
</dbReference>
<proteinExistence type="inferred from homology"/>
<feature type="compositionally biased region" description="Polar residues" evidence="7">
    <location>
        <begin position="918"/>
        <end position="931"/>
    </location>
</feature>
<evidence type="ECO:0000256" key="3">
    <source>
        <dbReference type="ARBA" id="ARBA00023054"/>
    </source>
</evidence>
<feature type="region of interest" description="Disordered" evidence="7">
    <location>
        <begin position="912"/>
        <end position="939"/>
    </location>
</feature>
<dbReference type="Gene3D" id="3.30.530.20">
    <property type="match status" value="1"/>
</dbReference>
<feature type="region of interest" description="Disordered" evidence="7">
    <location>
        <begin position="1076"/>
        <end position="1097"/>
    </location>
</feature>
<dbReference type="Proteomes" id="UP000283210">
    <property type="component" value="Chromosome 22"/>
</dbReference>
<keyword evidence="1 5" id="KW-0547">Nucleotide-binding</keyword>
<feature type="coiled-coil region" evidence="6">
    <location>
        <begin position="628"/>
        <end position="662"/>
    </location>
</feature>
<dbReference type="PRINTS" id="PR00380">
    <property type="entry name" value="KINESINHEAVY"/>
</dbReference>
<dbReference type="PROSITE" id="PS50067">
    <property type="entry name" value="KINESIN_MOTOR_2"/>
    <property type="match status" value="1"/>
</dbReference>
<feature type="region of interest" description="Disordered" evidence="7">
    <location>
        <begin position="2015"/>
        <end position="2057"/>
    </location>
</feature>
<comment type="similarity">
    <text evidence="5">Belongs to the TRAFAC class myosin-kinesin ATPase superfamily. Kinesin family.</text>
</comment>
<dbReference type="SUPFAM" id="SSF55961">
    <property type="entry name" value="Bet v1-like"/>
    <property type="match status" value="1"/>
</dbReference>
<evidence type="ECO:0000256" key="6">
    <source>
        <dbReference type="SAM" id="Coils"/>
    </source>
</evidence>
<keyword evidence="3 6" id="KW-0175">Coiled coil</keyword>
<dbReference type="PROSITE" id="PS00411">
    <property type="entry name" value="KINESIN_MOTOR_1"/>
    <property type="match status" value="1"/>
</dbReference>
<dbReference type="InterPro" id="IPR002913">
    <property type="entry name" value="START_lipid-bd_dom"/>
</dbReference>
<dbReference type="SMART" id="SM00129">
    <property type="entry name" value="KISc"/>
    <property type="match status" value="1"/>
</dbReference>
<feature type="compositionally biased region" description="Low complexity" evidence="7">
    <location>
        <begin position="2668"/>
        <end position="2687"/>
    </location>
</feature>
<feature type="region of interest" description="Disordered" evidence="7">
    <location>
        <begin position="780"/>
        <end position="800"/>
    </location>
</feature>
<feature type="compositionally biased region" description="Basic and acidic residues" evidence="7">
    <location>
        <begin position="780"/>
        <end position="799"/>
    </location>
</feature>
<dbReference type="PANTHER" id="PTHR47117">
    <property type="entry name" value="STAR-RELATED LIPID TRANSFER PROTEIN 9"/>
    <property type="match status" value="1"/>
</dbReference>
<feature type="region of interest" description="Disordered" evidence="7">
    <location>
        <begin position="1777"/>
        <end position="1825"/>
    </location>
</feature>
<evidence type="ECO:0000259" key="8">
    <source>
        <dbReference type="PROSITE" id="PS50067"/>
    </source>
</evidence>
<dbReference type="InterPro" id="IPR036961">
    <property type="entry name" value="Kinesin_motor_dom_sf"/>
</dbReference>
<dbReference type="OrthoDB" id="3176171at2759"/>
<evidence type="ECO:0000256" key="7">
    <source>
        <dbReference type="SAM" id="MobiDB-lite"/>
    </source>
</evidence>
<sequence length="2989" mass="331781">MANVKVAVRVRPLNSKENLDGGRLAVQVDDKLVKIRNLKLDGRTEGAVDSREKLLEFCFDYCYWSVDPADPHYASQEEVFQDLGVSVLSGASEGYNVCLFAYGQTGSGKTYTMMGTPDSTGLTPRICQGLFHGEEAFLDSQNSSRVEISFLEIYNERVRDLLRGGEQKNRPSLRVREHPEKGPYVQDLSQHVVSDCKQAMELLEEGIANRITAATHNHDASSRSHAIFTIQYTQAILENNLPSETVSKINLVDLAGSERADPNYSRDRLTEGSNINKSLVTLGIVISALAQNSQMSSSCQSINSVASEGDGSTVGSHSSSLSGGGGGGGGGRRHCFIPYRDSVLTWLLKDSLGGNSKTIMVATVSPSVNCYNETLSTLRYAAHARNIVNKPRVNEDPNVRLIRELREEIDRLKSMLLSFEMQRNLSPSLSDERDGSLSEIVLQNELKVEQLTKDWSESWRDKKELLEQYSVDINRDRAGFLISSLQPHLVALDGDVLSTRVVFYHLKEGVTYIGHQDQIEEPQLVLQGGASCEIENHGGVVTLRPLAGCACLLNDREVTEPCRLAQGSVITLGGGHKFRFNHPAEAAVLRERRRVSEGGCPLNQDGRELEPEQQEVAGLTLTEEAAVRRRVEEQKRFVESLREDIQAEQRRAERELERDQAHLRQQHGEIQQWIVEEKQRLSTAGNVTTQESGVQADLLPAPLLEKLRTHVFRDQEAEENRPLVTRARKRAVQDELLKHHALCRAQSRIHRKRLQYQLKKIANKQHLLKAKRELQQLEKKLPSRPDLDSPSKLGEESLSSRRHSFSADLLSRLYPQNTPIFRHFLKRNKSSEQTSNWSPASESISSRKWISDECLPRERTQSCSGSFSSGRRRPCSSENVRQAAKDEPQCPRKPLLPNQDLFLKNRLKQNPAVGPATLQVNKENQQRSSTPRPGPETSYLVNLRSSDHVGNIRLGSIRRPFCPSVGVHTAPSAAVRRFPSKGGQIPKPLGRFTNKLHGRQRGLKEAKASLKATVSCDDLDQEFLYESIRQWRSTEALTNQTSECKEEDEDRASDCESLFSLDSLSSAHAAALADQLRQEDSNLSEAESEMSTDSLTVETRGKRAAKCDQTVVPTYFLVEDSALSSRITETEEFWMQQLLPSQKRQIVTGKKPQRPIKTDFRGKDVLHKLTEDFKNMQPISTSSSEPGNLMMDPGLLVGAAKISQTEVIPAGISAGNVKISEVQIGTRRHSSSSICTKVTVQEHAVSDPQTFRKKDEFCLKVKSETDLTLKAPGAPDMSSTEMTLSSFPCVVDFSSSSDNHSEETDRSLETPDFQGEMFSEVEDEPVPPEETKTAGPPASLKMEAVKPACKNSRKRNKEQQDAFKGSRKIPKRSNSGELVTFSNTRGSSLKNKRHDDRNDSCDATRGRLDTCGSLHNSDPAEGGAKDLDSVPVSDSMIESKDCVFGDELKHRISTHVGANGTANEAKGKSQMNIMKHQDILKHECKSDSICNAIDLRISEIVKDHRSRIQSHDFLEHELELPGINQKTCEDVKQKIRNAGVRAEASRTMTENNFQSIEIQKTCKSVSLNTENDSFSPKKGQNFPENANSNTPKISPPFIGFIGDVRSKEASTQRSPGPNADFLSTPNSSQQHLQKPPSSYINTNSTVSEDTVTSICAKTDSQTVYVKTSPEEKLSADVEFYQLQAKRRLCSGNAGTDLTDRGSCESCVAKYQNQSELSFDKHGQNKTLLLPNVSVREVKPPQEDKSTTENSFRAAGSKEDKRNSKIKWLKKKKVCSSSDSSLKSTDEDEEDEKSSKGLHSQPVSKWMDTKHQSIGGENCPPTSSIKSKERVSTGRCCKNEVQFSVSPPETSLNGWKNDPNLLRVRECQDSPIHFASSDINPFMHQRQNCISNHHCCRNPAFGSAADLSCKSPLLNGSETRITRCCSVDNGLNGQESPFNSHLSTYATNKGLSSTLSSVEDYKEKARSGFPGSADCHSRLAGNSSSSGRDAPLNTSCQVDEIMFVYSSEAESKASRTCEHSTQTKVCDGSVRRRRDRHRRSSTDVPSFHKSKVKESPTWASMESMSAHLSKLIDSTSDLLGDVQGLRSGDARKSCSSRSNTSSFSEAPDGSTRDGSTQTAADVGIQTEEPLDCKAHVGRGRFESHEINVTVKVIGSEVISASQDQNGQFKVGTGEKIHSMPDLRSSMSAAAQTDSIRSSSGNEAAGCLRHSRSASSGASKHRKSAAPESKKNTEEKPSLTNHLRVFSKKQMTYTDRASSPILTVVTRTASDLQGKQPKCRNIRAELPCEESFPSVSHGSLRSKQDPPGFDVSETASYPSQKDLEKFSTKFLPSLDPYMDYRKSHVTYRNSHRSVDPTTSSMNSFLNPLSPTLSLQKQEASNITEMRFDPCSPFIPSHDDDTESPTPSECNTEALVSIEPTVLDRPRLPEDLPIHNKFTNWSGVRLSPKQTINDHRESSDWAETVNVEAGRRSDSRETEIMMLRQEREQVMAKVNLGMTSTPLTVELTEAKLHYGLGETDALLKMLSPRSKHDLQPQAPIKQQLYDRHRRSIEGLRQQREERLQTFRRARSLSPSKHQGCSPEAVSPTDRPNPRTDSSRLSDPSKPEGQYPTDIKLLLREYGRAREEARTEIARARERLKERTEMEKRRIQQRATSKEVKQDDFRHRTRISSSTLCTGSSLSLSSGPTSGYHSGNAGQPQPCRMAAPPGQITGIEDEERMKPRPSVCSPQSVKTRRAWLSSQDLLPSVDDFEPLMTTSPSPPPINAQSSSHNLFTAYQDITCQLLSQALAEVRLASSGDLSNLMMGKAAGGWRYQGEERAVQAFYKPSSSPSVHSFLGAGDLDRTLDSLWGVICQMSKSHLYNPSVRSVWTRPLDDSTQLVYILTDPSACQLSQPRDFCCVSTESKQGGLCVLAMRSVFDESLPRPSVDAIRGEMMPSCWLLQPVRRNGKEATRVIYLLQLDLGSPSFPRRLLSSVARRQAAVIADLDVFLS</sequence>